<keyword evidence="3" id="KW-0804">Transcription</keyword>
<dbReference type="PROSITE" id="PS51671">
    <property type="entry name" value="ACT"/>
    <property type="match status" value="1"/>
</dbReference>
<feature type="region of interest" description="Disordered" evidence="5">
    <location>
        <begin position="586"/>
        <end position="605"/>
    </location>
</feature>
<dbReference type="InterPro" id="IPR036638">
    <property type="entry name" value="HLH_DNA-bd_sf"/>
</dbReference>
<dbReference type="GO" id="GO:0046983">
    <property type="term" value="F:protein dimerization activity"/>
    <property type="evidence" value="ECO:0007669"/>
    <property type="project" value="InterPro"/>
</dbReference>
<organism evidence="8 9">
    <name type="scientific">Sphenostylis stenocarpa</name>
    <dbReference type="NCBI Taxonomy" id="92480"/>
    <lineage>
        <taxon>Eukaryota</taxon>
        <taxon>Viridiplantae</taxon>
        <taxon>Streptophyta</taxon>
        <taxon>Embryophyta</taxon>
        <taxon>Tracheophyta</taxon>
        <taxon>Spermatophyta</taxon>
        <taxon>Magnoliopsida</taxon>
        <taxon>eudicotyledons</taxon>
        <taxon>Gunneridae</taxon>
        <taxon>Pentapetalae</taxon>
        <taxon>rosids</taxon>
        <taxon>fabids</taxon>
        <taxon>Fabales</taxon>
        <taxon>Fabaceae</taxon>
        <taxon>Papilionoideae</taxon>
        <taxon>50 kb inversion clade</taxon>
        <taxon>NPAAA clade</taxon>
        <taxon>indigoferoid/millettioid clade</taxon>
        <taxon>Phaseoleae</taxon>
        <taxon>Sphenostylis</taxon>
    </lineage>
</organism>
<feature type="compositionally biased region" description="Basic and acidic residues" evidence="5">
    <location>
        <begin position="286"/>
        <end position="300"/>
    </location>
</feature>
<dbReference type="Pfam" id="PF22754">
    <property type="entry name" value="bHLH-TF_ACT-like_plant"/>
    <property type="match status" value="1"/>
</dbReference>
<dbReference type="EMBL" id="OY731407">
    <property type="protein sequence ID" value="CAJ1977628.1"/>
    <property type="molecule type" value="Genomic_DNA"/>
</dbReference>
<keyword evidence="9" id="KW-1185">Reference proteome</keyword>
<dbReference type="InterPro" id="IPR011598">
    <property type="entry name" value="bHLH_dom"/>
</dbReference>
<keyword evidence="2" id="KW-0805">Transcription regulation</keyword>
<feature type="domain" description="ACT" evidence="7">
    <location>
        <begin position="506"/>
        <end position="576"/>
    </location>
</feature>
<dbReference type="PANTHER" id="PTHR31945:SF11">
    <property type="entry name" value="TRANSCRIPTION FACTOR ABORTED MICROSPORES"/>
    <property type="match status" value="1"/>
</dbReference>
<feature type="compositionally biased region" description="Low complexity" evidence="5">
    <location>
        <begin position="428"/>
        <end position="441"/>
    </location>
</feature>
<dbReference type="InterPro" id="IPR002912">
    <property type="entry name" value="ACT_dom"/>
</dbReference>
<dbReference type="PROSITE" id="PS50888">
    <property type="entry name" value="BHLH"/>
    <property type="match status" value="1"/>
</dbReference>
<dbReference type="InterPro" id="IPR054502">
    <property type="entry name" value="bHLH-TF_ACT-like_plant"/>
</dbReference>
<protein>
    <recommendedName>
        <fullName evidence="10">Transcription factor ABORTED MICROSPORES</fullName>
    </recommendedName>
</protein>
<evidence type="ECO:0008006" key="10">
    <source>
        <dbReference type="Google" id="ProtNLM"/>
    </source>
</evidence>
<evidence type="ECO:0000259" key="7">
    <source>
        <dbReference type="PROSITE" id="PS51671"/>
    </source>
</evidence>
<evidence type="ECO:0000256" key="5">
    <source>
        <dbReference type="SAM" id="MobiDB-lite"/>
    </source>
</evidence>
<feature type="region of interest" description="Disordered" evidence="5">
    <location>
        <begin position="419"/>
        <end position="441"/>
    </location>
</feature>
<dbReference type="Proteomes" id="UP001189624">
    <property type="component" value="Chromosome 10"/>
</dbReference>
<dbReference type="GO" id="GO:0043565">
    <property type="term" value="F:sequence-specific DNA binding"/>
    <property type="evidence" value="ECO:0007669"/>
    <property type="project" value="TreeGrafter"/>
</dbReference>
<proteinExistence type="predicted"/>
<keyword evidence="4" id="KW-0539">Nucleus</keyword>
<evidence type="ECO:0000313" key="9">
    <source>
        <dbReference type="Proteomes" id="UP001189624"/>
    </source>
</evidence>
<dbReference type="AlphaFoldDB" id="A0AA87B7X1"/>
<evidence type="ECO:0000256" key="4">
    <source>
        <dbReference type="ARBA" id="ARBA00023242"/>
    </source>
</evidence>
<gene>
    <name evidence="8" type="ORF">AYBTSS11_LOCUS29795</name>
</gene>
<reference evidence="8" key="1">
    <citation type="submission" date="2023-10" db="EMBL/GenBank/DDBJ databases">
        <authorList>
            <person name="Domelevo Entfellner J.-B."/>
        </authorList>
    </citation>
    <scope>NUCLEOTIDE SEQUENCE</scope>
</reference>
<evidence type="ECO:0000256" key="1">
    <source>
        <dbReference type="ARBA" id="ARBA00004123"/>
    </source>
</evidence>
<dbReference type="CDD" id="cd04873">
    <property type="entry name" value="ACT_UUR-ACR-like"/>
    <property type="match status" value="1"/>
</dbReference>
<feature type="domain" description="BHLH" evidence="6">
    <location>
        <begin position="359"/>
        <end position="408"/>
    </location>
</feature>
<evidence type="ECO:0000313" key="8">
    <source>
        <dbReference type="EMBL" id="CAJ1977628.1"/>
    </source>
</evidence>
<sequence>MHMQFPFVVNNVKNDGVVEGSSNIATWLLGTQTGSSLSSSRFTYLIRFLFIRGICVDMHVGVSKVQGDMNIIMQNLVERLRPLVGLNGWDYCIYWKLSEDERLLELLGCCCGGTESNQNAGEEHLFPVSSVASCRDTTYPHPRTKPCDLLSQLSTSIPIDNSGYETIGTQVLISVPGGLVELFVPEDHQVIDFVTSQCIEAMNHSMSFNIDVNAMSNMQPNPLLGDENEGNNRNNHFHPSEHVMTMDHRIGMCSSPLNFMQQFNYNQQNRMKGDAFSEEYQGSFLHDKQSNQEEEHDKYQKSLMTTDSQYVEPLDAKEKQEEDKELLKHVVGRSDSMSDCSEQNEEEEDGKYRRRNGKGNQSKNLMAERKRRKKLNDRLYHLRSLVPRISKLDRASILGDAIEFVKDLQKQVKELQDELEENADTESNCINGNNNNNNNSNNQYVGVGELCPNSEHGKAQTGLHVGTSGNGYVSKQKQEDAALIDRQTQQMEPQVEVSLIDGNEYFVKVFCEHRPGGFVKLMEALNTIGMDVVHATVTSHKGLVSNVFEVEKRDSETVEAEDVRESLLELTRNRYRWTHHEVTAKSDQHPLHNHHIGSYSQHFHS</sequence>
<feature type="region of interest" description="Disordered" evidence="5">
    <location>
        <begin position="329"/>
        <end position="370"/>
    </location>
</feature>
<dbReference type="InterPro" id="IPR051358">
    <property type="entry name" value="TF_AMS/ICE1/BHLH6-like"/>
</dbReference>
<dbReference type="GO" id="GO:0005634">
    <property type="term" value="C:nucleus"/>
    <property type="evidence" value="ECO:0007669"/>
    <property type="project" value="UniProtKB-SubCell"/>
</dbReference>
<name>A0AA87B7X1_9FABA</name>
<accession>A0AA87B7X1</accession>
<evidence type="ECO:0000256" key="2">
    <source>
        <dbReference type="ARBA" id="ARBA00023015"/>
    </source>
</evidence>
<dbReference type="CDD" id="cd11443">
    <property type="entry name" value="bHLH_AtAMS_like"/>
    <property type="match status" value="1"/>
</dbReference>
<evidence type="ECO:0000259" key="6">
    <source>
        <dbReference type="PROSITE" id="PS50888"/>
    </source>
</evidence>
<comment type="subcellular location">
    <subcellularLocation>
        <location evidence="1">Nucleus</location>
    </subcellularLocation>
</comment>
<dbReference type="SMART" id="SM00353">
    <property type="entry name" value="HLH"/>
    <property type="match status" value="1"/>
</dbReference>
<dbReference type="GO" id="GO:0003700">
    <property type="term" value="F:DNA-binding transcription factor activity"/>
    <property type="evidence" value="ECO:0007669"/>
    <property type="project" value="TreeGrafter"/>
</dbReference>
<feature type="region of interest" description="Disordered" evidence="5">
    <location>
        <begin position="286"/>
        <end position="307"/>
    </location>
</feature>
<dbReference type="SUPFAM" id="SSF47459">
    <property type="entry name" value="HLH, helix-loop-helix DNA-binding domain"/>
    <property type="match status" value="1"/>
</dbReference>
<evidence type="ECO:0000256" key="3">
    <source>
        <dbReference type="ARBA" id="ARBA00023163"/>
    </source>
</evidence>
<dbReference type="PANTHER" id="PTHR31945">
    <property type="entry name" value="TRANSCRIPTION FACTOR SCREAM2-RELATED"/>
    <property type="match status" value="1"/>
</dbReference>
<dbReference type="Pfam" id="PF00010">
    <property type="entry name" value="HLH"/>
    <property type="match status" value="1"/>
</dbReference>
<dbReference type="Gene3D" id="4.10.280.10">
    <property type="entry name" value="Helix-loop-helix DNA-binding domain"/>
    <property type="match status" value="1"/>
</dbReference>
<dbReference type="Gramene" id="rna-AYBTSS11_LOCUS29795">
    <property type="protein sequence ID" value="CAJ1977628.1"/>
    <property type="gene ID" value="gene-AYBTSS11_LOCUS29795"/>
</dbReference>